<name>A0A5E7IL11_PSEFL</name>
<dbReference type="PANTHER" id="PTHR30143:SF0">
    <property type="entry name" value="2-KETO-4-PENTENOATE HYDRATASE"/>
    <property type="match status" value="1"/>
</dbReference>
<evidence type="ECO:0000256" key="1">
    <source>
        <dbReference type="ARBA" id="ARBA00010715"/>
    </source>
</evidence>
<dbReference type="Proteomes" id="UP000385207">
    <property type="component" value="Unassembled WGS sequence"/>
</dbReference>
<dbReference type="GO" id="GO:0005737">
    <property type="term" value="C:cytoplasm"/>
    <property type="evidence" value="ECO:0007669"/>
    <property type="project" value="TreeGrafter"/>
</dbReference>
<reference evidence="5 6" key="1">
    <citation type="submission" date="2019-09" db="EMBL/GenBank/DDBJ databases">
        <authorList>
            <person name="Chandra G."/>
            <person name="Truman W A."/>
        </authorList>
    </citation>
    <scope>NUCLEOTIDE SEQUENCE [LARGE SCALE GENOMIC DNA]</scope>
    <source>
        <strain evidence="5">PS862</strain>
    </source>
</reference>
<dbReference type="SUPFAM" id="SSF56529">
    <property type="entry name" value="FAH"/>
    <property type="match status" value="1"/>
</dbReference>
<gene>
    <name evidence="5" type="primary">mhpD_1</name>
    <name evidence="5" type="ORF">PS862_01598</name>
</gene>
<comment type="similarity">
    <text evidence="1">Belongs to the hydratase/decarboxylase family.</text>
</comment>
<keyword evidence="2" id="KW-0058">Aromatic hydrocarbons catabolism</keyword>
<keyword evidence="3 5" id="KW-0456">Lyase</keyword>
<dbReference type="Gene3D" id="3.90.850.10">
    <property type="entry name" value="Fumarylacetoacetase-like, C-terminal domain"/>
    <property type="match status" value="1"/>
</dbReference>
<accession>A0A5E7IL11</accession>
<evidence type="ECO:0000313" key="6">
    <source>
        <dbReference type="Proteomes" id="UP000385207"/>
    </source>
</evidence>
<evidence type="ECO:0000256" key="2">
    <source>
        <dbReference type="ARBA" id="ARBA00022797"/>
    </source>
</evidence>
<dbReference type="InterPro" id="IPR050772">
    <property type="entry name" value="Hydratase-Decarb/MhpD_sf"/>
</dbReference>
<dbReference type="PANTHER" id="PTHR30143">
    <property type="entry name" value="ACID HYDRATASE"/>
    <property type="match status" value="1"/>
</dbReference>
<feature type="domain" description="Fumarylacetoacetase-like C-terminal" evidence="4">
    <location>
        <begin position="78"/>
        <end position="261"/>
    </location>
</feature>
<dbReference type="InterPro" id="IPR036663">
    <property type="entry name" value="Fumarylacetoacetase_C_sf"/>
</dbReference>
<evidence type="ECO:0000256" key="3">
    <source>
        <dbReference type="ARBA" id="ARBA00023239"/>
    </source>
</evidence>
<dbReference type="GO" id="GO:0008684">
    <property type="term" value="F:2-oxopent-4-enoate hydratase activity"/>
    <property type="evidence" value="ECO:0007669"/>
    <property type="project" value="UniProtKB-EC"/>
</dbReference>
<evidence type="ECO:0000259" key="4">
    <source>
        <dbReference type="Pfam" id="PF01557"/>
    </source>
</evidence>
<dbReference type="EC" id="4.2.1.80" evidence="5"/>
<dbReference type="NCBIfam" id="NF008461">
    <property type="entry name" value="PRK11342.1"/>
    <property type="match status" value="1"/>
</dbReference>
<dbReference type="InterPro" id="IPR011234">
    <property type="entry name" value="Fumarylacetoacetase-like_C"/>
</dbReference>
<evidence type="ECO:0000313" key="5">
    <source>
        <dbReference type="EMBL" id="VVO76372.1"/>
    </source>
</evidence>
<organism evidence="5 6">
    <name type="scientific">Pseudomonas fluorescens</name>
    <dbReference type="NCBI Taxonomy" id="294"/>
    <lineage>
        <taxon>Bacteria</taxon>
        <taxon>Pseudomonadati</taxon>
        <taxon>Pseudomonadota</taxon>
        <taxon>Gammaproteobacteria</taxon>
        <taxon>Pseudomonadales</taxon>
        <taxon>Pseudomonadaceae</taxon>
        <taxon>Pseudomonas</taxon>
    </lineage>
</organism>
<dbReference type="EMBL" id="CABVII010000005">
    <property type="protein sequence ID" value="VVO76372.1"/>
    <property type="molecule type" value="Genomic_DNA"/>
</dbReference>
<proteinExistence type="inferred from homology"/>
<dbReference type="AlphaFoldDB" id="A0A5E7IL11"/>
<protein>
    <submittedName>
        <fullName evidence="5">2-keto-4-pentenoate hydratase</fullName>
        <ecNumber evidence="5">4.2.1.80</ecNumber>
    </submittedName>
</protein>
<dbReference type="Pfam" id="PF01557">
    <property type="entry name" value="FAA_hydrolase"/>
    <property type="match status" value="1"/>
</dbReference>
<dbReference type="OrthoDB" id="9792137at2"/>
<sequence>MTQSHLEMLAESLITAECARQPCEPLREDIARYSDNPVETAYAIQQLNVQRRLDAGARIVGRKIGLTSVAVQRQLGVDSPDYGCLFADMAFGDNEQIPIDRLLQPKVEAEIVLVLERDLTFERHTLADLISATAYALPALEIVDSRIADWNIGLTDTIADNASCGVFVLGNSPTSLSRFDLVDCAMRLTENGVEVSHGQGSACLGNPLNAACWLADRMVKLGTPLRAGDILLTGALGPMRPVRAGADYFAEIEGLGRVRASFSSLEAKS</sequence>